<proteinExistence type="inferred from homology"/>
<dbReference type="KEGG" id="halx:M0R89_12440"/>
<dbReference type="RefSeq" id="WP_248649408.1">
    <property type="nucleotide sequence ID" value="NZ_CP096659.1"/>
</dbReference>
<evidence type="ECO:0000313" key="5">
    <source>
        <dbReference type="EMBL" id="UPV73352.1"/>
    </source>
</evidence>
<dbReference type="InterPro" id="IPR020471">
    <property type="entry name" value="AKR"/>
</dbReference>
<dbReference type="GO" id="GO:0016616">
    <property type="term" value="F:oxidoreductase activity, acting on the CH-OH group of donors, NAD or NADP as acceptor"/>
    <property type="evidence" value="ECO:0007669"/>
    <property type="project" value="UniProtKB-ARBA"/>
</dbReference>
<dbReference type="GeneID" id="72186021"/>
<evidence type="ECO:0000256" key="3">
    <source>
        <dbReference type="ARBA" id="ARBA00023002"/>
    </source>
</evidence>
<dbReference type="Pfam" id="PF00248">
    <property type="entry name" value="Aldo_ket_red"/>
    <property type="match status" value="1"/>
</dbReference>
<protein>
    <submittedName>
        <fullName evidence="5">Aldo/keto reductase</fullName>
    </submittedName>
</protein>
<dbReference type="InterPro" id="IPR023210">
    <property type="entry name" value="NADP_OxRdtase_dom"/>
</dbReference>
<dbReference type="PANTHER" id="PTHR43827">
    <property type="entry name" value="2,5-DIKETO-D-GLUCONIC ACID REDUCTASE"/>
    <property type="match status" value="1"/>
</dbReference>
<dbReference type="PIRSF" id="PIRSF000097">
    <property type="entry name" value="AKR"/>
    <property type="match status" value="1"/>
</dbReference>
<name>A0A8U0HQK2_9EURY</name>
<evidence type="ECO:0000313" key="6">
    <source>
        <dbReference type="Proteomes" id="UP000830729"/>
    </source>
</evidence>
<comment type="similarity">
    <text evidence="1">Belongs to the aldo/keto reductase family.</text>
</comment>
<dbReference type="AlphaFoldDB" id="A0A8U0HQK2"/>
<accession>A0A8U0HQK2</accession>
<evidence type="ECO:0000256" key="1">
    <source>
        <dbReference type="ARBA" id="ARBA00007905"/>
    </source>
</evidence>
<keyword evidence="3" id="KW-0560">Oxidoreductase</keyword>
<gene>
    <name evidence="5" type="ORF">M0R89_12440</name>
</gene>
<dbReference type="PRINTS" id="PR00069">
    <property type="entry name" value="ALDKETRDTASE"/>
</dbReference>
<dbReference type="EMBL" id="CP096659">
    <property type="protein sequence ID" value="UPV73352.1"/>
    <property type="molecule type" value="Genomic_DNA"/>
</dbReference>
<dbReference type="InterPro" id="IPR036812">
    <property type="entry name" value="NAD(P)_OxRdtase_dom_sf"/>
</dbReference>
<reference evidence="5 6" key="1">
    <citation type="submission" date="2022-04" db="EMBL/GenBank/DDBJ databases">
        <title>Diverse halophilic archaea isolated from saline environments.</title>
        <authorList>
            <person name="Cui H.-L."/>
        </authorList>
    </citation>
    <scope>NUCLEOTIDE SEQUENCE [LARGE SCALE GENOMIC DNA]</scope>
    <source>
        <strain evidence="5 6">XZYJT49</strain>
    </source>
</reference>
<keyword evidence="6" id="KW-1185">Reference proteome</keyword>
<dbReference type="PROSITE" id="PS00062">
    <property type="entry name" value="ALDOKETO_REDUCTASE_2"/>
    <property type="match status" value="1"/>
</dbReference>
<evidence type="ECO:0000259" key="4">
    <source>
        <dbReference type="Pfam" id="PF00248"/>
    </source>
</evidence>
<dbReference type="Gene3D" id="3.20.20.100">
    <property type="entry name" value="NADP-dependent oxidoreductase domain"/>
    <property type="match status" value="1"/>
</dbReference>
<dbReference type="SUPFAM" id="SSF51430">
    <property type="entry name" value="NAD(P)-linked oxidoreductase"/>
    <property type="match status" value="1"/>
</dbReference>
<dbReference type="InterPro" id="IPR018170">
    <property type="entry name" value="Aldo/ket_reductase_CS"/>
</dbReference>
<sequence length="266" mass="29445">MTETLPDIGIGTYEITDPETCAASVETALNCGYRHVDTAEMYDNEVAVGEGIAAADADRDDVFVSTKIHSRNLGYDDVLEHARGCCDRLGVDSLDLLYVHWPIRTYDPDETLAAFDRLHDEGVIRHVGLSNFTPDLLEDALDRLDAPLFAHQVECHPLLQQAELRSLARERGHTLVAYSPLAKGTVTEVPELVAVADERDATPAQVSLAWLLSKENVAVIPKASSEAHVRENFEARKLDLTDDEVARIDAIEREARQVDFEAAPWN</sequence>
<dbReference type="Proteomes" id="UP000830729">
    <property type="component" value="Chromosome"/>
</dbReference>
<dbReference type="PROSITE" id="PS00798">
    <property type="entry name" value="ALDOKETO_REDUCTASE_1"/>
    <property type="match status" value="1"/>
</dbReference>
<organism evidence="5 6">
    <name type="scientific">Halorussus limi</name>
    <dbReference type="NCBI Taxonomy" id="2938695"/>
    <lineage>
        <taxon>Archaea</taxon>
        <taxon>Methanobacteriati</taxon>
        <taxon>Methanobacteriota</taxon>
        <taxon>Stenosarchaea group</taxon>
        <taxon>Halobacteria</taxon>
        <taxon>Halobacteriales</taxon>
        <taxon>Haladaptataceae</taxon>
        <taxon>Halorussus</taxon>
    </lineage>
</organism>
<evidence type="ECO:0000256" key="2">
    <source>
        <dbReference type="ARBA" id="ARBA00022857"/>
    </source>
</evidence>
<feature type="domain" description="NADP-dependent oxidoreductase" evidence="4">
    <location>
        <begin position="8"/>
        <end position="252"/>
    </location>
</feature>
<keyword evidence="2" id="KW-0521">NADP</keyword>
<dbReference type="PANTHER" id="PTHR43827:SF3">
    <property type="entry name" value="NADP-DEPENDENT OXIDOREDUCTASE DOMAIN-CONTAINING PROTEIN"/>
    <property type="match status" value="1"/>
</dbReference>